<dbReference type="AlphaFoldDB" id="A0A218KFF7"/>
<dbReference type="PRINTS" id="PR00947">
    <property type="entry name" value="CUTICLE"/>
</dbReference>
<reference evidence="6" key="1">
    <citation type="submission" date="2016-02" db="EMBL/GenBank/DDBJ databases">
        <title>Molecular characterization and functional analysis of a cuticular protein in Locusta migratoria.</title>
        <authorList>
            <person name="Zhao X."/>
            <person name="Zhang J."/>
            <person name="Ma E."/>
        </authorList>
    </citation>
    <scope>NUCLEOTIDE SEQUENCE</scope>
</reference>
<organism evidence="6">
    <name type="scientific">Locusta migratoria</name>
    <name type="common">Migratory locust</name>
    <dbReference type="NCBI Taxonomy" id="7004"/>
    <lineage>
        <taxon>Eukaryota</taxon>
        <taxon>Metazoa</taxon>
        <taxon>Ecdysozoa</taxon>
        <taxon>Arthropoda</taxon>
        <taxon>Hexapoda</taxon>
        <taxon>Insecta</taxon>
        <taxon>Pterygota</taxon>
        <taxon>Neoptera</taxon>
        <taxon>Polyneoptera</taxon>
        <taxon>Orthoptera</taxon>
        <taxon>Caelifera</taxon>
        <taxon>Acrididea</taxon>
        <taxon>Acridomorpha</taxon>
        <taxon>Acridoidea</taxon>
        <taxon>Acrididae</taxon>
        <taxon>Oedipodinae</taxon>
        <taxon>Locusta</taxon>
    </lineage>
</organism>
<protein>
    <submittedName>
        <fullName evidence="6">Wing cuticular protein ACP19</fullName>
    </submittedName>
</protein>
<keyword evidence="1 4" id="KW-0193">Cuticle</keyword>
<dbReference type="InterPro" id="IPR000618">
    <property type="entry name" value="Insect_cuticle"/>
</dbReference>
<keyword evidence="5" id="KW-0732">Signal</keyword>
<evidence type="ECO:0000256" key="1">
    <source>
        <dbReference type="ARBA" id="ARBA00022460"/>
    </source>
</evidence>
<dbReference type="PROSITE" id="PS00233">
    <property type="entry name" value="CHIT_BIND_RR_1"/>
    <property type="match status" value="1"/>
</dbReference>
<dbReference type="PANTHER" id="PTHR12236:SF75">
    <property type="entry name" value="CUTICULAR PROTEIN 62BB, ISOFORM A"/>
    <property type="match status" value="1"/>
</dbReference>
<feature type="chain" id="PRO_5012262132" evidence="5">
    <location>
        <begin position="20"/>
        <end position="176"/>
    </location>
</feature>
<dbReference type="GO" id="GO:0042302">
    <property type="term" value="F:structural constituent of cuticle"/>
    <property type="evidence" value="ECO:0007669"/>
    <property type="project" value="UniProtKB-UniRule"/>
</dbReference>
<dbReference type="GO" id="GO:0005615">
    <property type="term" value="C:extracellular space"/>
    <property type="evidence" value="ECO:0007669"/>
    <property type="project" value="TreeGrafter"/>
</dbReference>
<sequence>MRAVTQLLIAAALVASSRAGYLGGYAGYAAAPAAYAAAPTAYAAPAYAAPAVVKTAYAAPAIVKAAAPAVDYYSYPKYAFEYGVNDPHTGDVKRQWEERDGDVVRGEYSLLEPDGTTRTVTYTADAHNGFNAVVHRSGPSAHPAPAPAVAVPAVAKYVAAAPAVVKSVGYGGYGYH</sequence>
<evidence type="ECO:0000256" key="4">
    <source>
        <dbReference type="PROSITE-ProRule" id="PRU00497"/>
    </source>
</evidence>
<evidence type="ECO:0000313" key="6">
    <source>
        <dbReference type="EMBL" id="AMQ13160.1"/>
    </source>
</evidence>
<dbReference type="PROSITE" id="PS51155">
    <property type="entry name" value="CHIT_BIND_RR_2"/>
    <property type="match status" value="1"/>
</dbReference>
<dbReference type="GO" id="GO:0031012">
    <property type="term" value="C:extracellular matrix"/>
    <property type="evidence" value="ECO:0007669"/>
    <property type="project" value="TreeGrafter"/>
</dbReference>
<proteinExistence type="evidence at transcript level"/>
<gene>
    <name evidence="6" type="primary">ACP19</name>
</gene>
<evidence type="ECO:0000256" key="2">
    <source>
        <dbReference type="ARBA" id="ARBA00022737"/>
    </source>
</evidence>
<accession>A0A218KFF7</accession>
<dbReference type="InterPro" id="IPR051217">
    <property type="entry name" value="Insect_Cuticle_Struc_Prot"/>
</dbReference>
<evidence type="ECO:0000256" key="5">
    <source>
        <dbReference type="SAM" id="SignalP"/>
    </source>
</evidence>
<dbReference type="PANTHER" id="PTHR12236">
    <property type="entry name" value="STRUCTURAL CONTITUENT OF CUTICLE"/>
    <property type="match status" value="1"/>
</dbReference>
<feature type="signal peptide" evidence="5">
    <location>
        <begin position="1"/>
        <end position="19"/>
    </location>
</feature>
<name>A0A218KFF7_LOCMI</name>
<keyword evidence="2" id="KW-0677">Repeat</keyword>
<comment type="function">
    <text evidence="3">Component of the cuticle of migratory locust which contains more than 100 different structural proteins.</text>
</comment>
<dbReference type="Pfam" id="PF00379">
    <property type="entry name" value="Chitin_bind_4"/>
    <property type="match status" value="1"/>
</dbReference>
<dbReference type="EMBL" id="KU820874">
    <property type="protein sequence ID" value="AMQ13160.1"/>
    <property type="molecule type" value="mRNA"/>
</dbReference>
<evidence type="ECO:0000256" key="3">
    <source>
        <dbReference type="ARBA" id="ARBA00037307"/>
    </source>
</evidence>
<dbReference type="InterPro" id="IPR031311">
    <property type="entry name" value="CHIT_BIND_RR_consensus"/>
</dbReference>